<dbReference type="STRING" id="557598.LHK_01022"/>
<evidence type="ECO:0000313" key="2">
    <source>
        <dbReference type="EMBL" id="ACO74014.1"/>
    </source>
</evidence>
<dbReference type="KEGG" id="lhk:LHK_01022"/>
<proteinExistence type="predicted"/>
<dbReference type="HOGENOM" id="CLU_2585354_0_0_4"/>
<accession>C1D5Y3</accession>
<dbReference type="Proteomes" id="UP000002010">
    <property type="component" value="Chromosome"/>
</dbReference>
<organism evidence="2 3">
    <name type="scientific">Laribacter hongkongensis (strain HLHK9)</name>
    <dbReference type="NCBI Taxonomy" id="557598"/>
    <lineage>
        <taxon>Bacteria</taxon>
        <taxon>Pseudomonadati</taxon>
        <taxon>Pseudomonadota</taxon>
        <taxon>Betaproteobacteria</taxon>
        <taxon>Neisseriales</taxon>
        <taxon>Aquaspirillaceae</taxon>
        <taxon>Laribacter</taxon>
    </lineage>
</organism>
<evidence type="ECO:0000313" key="3">
    <source>
        <dbReference type="Proteomes" id="UP000002010"/>
    </source>
</evidence>
<gene>
    <name evidence="2" type="ordered locus">LHK_01022</name>
</gene>
<keyword evidence="1" id="KW-0472">Membrane</keyword>
<keyword evidence="1" id="KW-1133">Transmembrane helix</keyword>
<sequence length="80" mass="9061">MGSVLYLSGKNIYSNCQTILINVKKVNLQKLSYELLYCVILKILMLCLLLIYMPKAFLVLIFIVLRALPYIFSKGATVAT</sequence>
<keyword evidence="3" id="KW-1185">Reference proteome</keyword>
<reference evidence="2 3" key="1">
    <citation type="journal article" date="2009" name="PLoS Genet.">
        <title>The complete genome and proteome of Laribacter hongkongensis reveal potential mechanisms for adaptations to different temperatures and habitats.</title>
        <authorList>
            <person name="Woo P.C."/>
            <person name="Lau S.K."/>
            <person name="Tse H."/>
            <person name="Teng J.L."/>
            <person name="Curreem S.O."/>
            <person name="Tsang A.K."/>
            <person name="Fan R.Y."/>
            <person name="Wong G.K."/>
            <person name="Huang Y."/>
            <person name="Loman N.J."/>
            <person name="Snyder L.A."/>
            <person name="Cai J.J."/>
            <person name="Huang J.D."/>
            <person name="Mak W."/>
            <person name="Pallen M.J."/>
            <person name="Lok S."/>
            <person name="Yuen K.Y."/>
        </authorList>
    </citation>
    <scope>NUCLEOTIDE SEQUENCE [LARGE SCALE GENOMIC DNA]</scope>
    <source>
        <strain evidence="2 3">HLHK9</strain>
    </source>
</reference>
<protein>
    <submittedName>
        <fullName evidence="2">Uncharacterized protein</fullName>
    </submittedName>
</protein>
<evidence type="ECO:0000256" key="1">
    <source>
        <dbReference type="SAM" id="Phobius"/>
    </source>
</evidence>
<dbReference type="AlphaFoldDB" id="C1D5Y3"/>
<feature type="transmembrane region" description="Helical" evidence="1">
    <location>
        <begin position="39"/>
        <end position="65"/>
    </location>
</feature>
<dbReference type="EMBL" id="CP001154">
    <property type="protein sequence ID" value="ACO74014.1"/>
    <property type="molecule type" value="Genomic_DNA"/>
</dbReference>
<keyword evidence="1" id="KW-0812">Transmembrane</keyword>
<name>C1D5Y3_LARHH</name>